<reference evidence="1 2" key="2">
    <citation type="journal article" date="2017" name="Plant Pathol.">
        <title>Pathogenicity and virulence gene content of Xanthomonas strains infecting Araceae, formerly known as Xanthomonas axonopodis pv. dieffenbachiae.</title>
        <authorList>
            <person name="Constantin E.C."/>
            <person name="Haegeman A."/>
            <person name="Van Vaerenbergh J."/>
            <person name="Baeyen S."/>
            <person name="Van Malderghem C."/>
            <person name="Maes M."/>
            <person name="Cottyn B."/>
        </authorList>
    </citation>
    <scope>NUCLEOTIDE SEQUENCE [LARGE SCALE GENOMIC DNA]</scope>
    <source>
        <strain evidence="2">LMG9055</strain>
    </source>
</reference>
<dbReference type="AlphaFoldDB" id="A0A1V9GVV4"/>
<proteinExistence type="predicted"/>
<evidence type="ECO:0000313" key="2">
    <source>
        <dbReference type="Proteomes" id="UP000050343"/>
    </source>
</evidence>
<gene>
    <name evidence="1" type="ORF">IA54_012025</name>
</gene>
<accession>A0A1V9GVV4</accession>
<dbReference type="EMBL" id="JPUO02000208">
    <property type="protein sequence ID" value="OQP74743.1"/>
    <property type="molecule type" value="Genomic_DNA"/>
</dbReference>
<name>A0A1V9GVV4_9XANT</name>
<comment type="caution">
    <text evidence="1">The sequence shown here is derived from an EMBL/GenBank/DDBJ whole genome shotgun (WGS) entry which is preliminary data.</text>
</comment>
<sequence>MVLQADPTPLLRRAEQVAEAVVESATPNESLLLERIALRRSMQAIIEADEWLTAEQINEMQGAPPANKNLPASDWKRRGRIYSVDMDGKERYASYQFDVMGRPLPIIKDILAALGPVSDSWSIASWFHYPNGWVAGRDGKAVSPKESLDRPVEVIKAAAKRLRSYQA</sequence>
<organism evidence="1 2">
    <name type="scientific">Xanthomonas phaseoli pv. syngonii LMG 9055</name>
    <dbReference type="NCBI Taxonomy" id="1437878"/>
    <lineage>
        <taxon>Bacteria</taxon>
        <taxon>Pseudomonadati</taxon>
        <taxon>Pseudomonadota</taxon>
        <taxon>Gammaproteobacteria</taxon>
        <taxon>Lysobacterales</taxon>
        <taxon>Lysobacteraceae</taxon>
        <taxon>Xanthomonas</taxon>
    </lineage>
</organism>
<reference evidence="1 2" key="1">
    <citation type="journal article" date="2016" name="Plant Pathol.">
        <title>Genetic characterization of strains named as Xanthomonas axonopodis pv. dieffenbachiae leads to a taxonomic revision of the X. axonopodis species complex.</title>
        <authorList>
            <person name="Constantin E.C."/>
            <person name="Cleenwerck I."/>
            <person name="Maes M."/>
            <person name="Baeyen S."/>
            <person name="Van Malderghem C."/>
            <person name="De Vos P."/>
            <person name="Cottyn B."/>
        </authorList>
    </citation>
    <scope>NUCLEOTIDE SEQUENCE [LARGE SCALE GENOMIC DNA]</scope>
    <source>
        <strain evidence="2">LMG9055</strain>
    </source>
</reference>
<evidence type="ECO:0000313" key="1">
    <source>
        <dbReference type="EMBL" id="OQP74743.1"/>
    </source>
</evidence>
<dbReference type="Proteomes" id="UP000050343">
    <property type="component" value="Unassembled WGS sequence"/>
</dbReference>
<protein>
    <submittedName>
        <fullName evidence="1">Uncharacterized protein</fullName>
    </submittedName>
</protein>